<evidence type="ECO:0000256" key="1">
    <source>
        <dbReference type="ARBA" id="ARBA00023004"/>
    </source>
</evidence>
<gene>
    <name evidence="3" type="ORF">IAC52_03300</name>
</gene>
<dbReference type="Gene3D" id="2.30.30.90">
    <property type="match status" value="1"/>
</dbReference>
<dbReference type="InterPro" id="IPR053184">
    <property type="entry name" value="FeoA-like"/>
</dbReference>
<dbReference type="EMBL" id="DVMV01000023">
    <property type="protein sequence ID" value="HIU45306.1"/>
    <property type="molecule type" value="Genomic_DNA"/>
</dbReference>
<dbReference type="GO" id="GO:0046914">
    <property type="term" value="F:transition metal ion binding"/>
    <property type="evidence" value="ECO:0007669"/>
    <property type="project" value="InterPro"/>
</dbReference>
<dbReference type="InterPro" id="IPR038157">
    <property type="entry name" value="FeoA_core_dom"/>
</dbReference>
<dbReference type="InterPro" id="IPR007167">
    <property type="entry name" value="Fe-transptr_FeoA-like"/>
</dbReference>
<evidence type="ECO:0000313" key="3">
    <source>
        <dbReference type="EMBL" id="HIU45306.1"/>
    </source>
</evidence>
<keyword evidence="1" id="KW-0408">Iron</keyword>
<reference evidence="3" key="1">
    <citation type="submission" date="2020-10" db="EMBL/GenBank/DDBJ databases">
        <authorList>
            <person name="Gilroy R."/>
        </authorList>
    </citation>
    <scope>NUCLEOTIDE SEQUENCE</scope>
    <source>
        <strain evidence="3">ChiGjej1B1-22543</strain>
    </source>
</reference>
<dbReference type="InterPro" id="IPR008988">
    <property type="entry name" value="Transcriptional_repressor_C"/>
</dbReference>
<dbReference type="Proteomes" id="UP000824070">
    <property type="component" value="Unassembled WGS sequence"/>
</dbReference>
<name>A0A9D1S349_9FIRM</name>
<dbReference type="SMART" id="SM00899">
    <property type="entry name" value="FeoA"/>
    <property type="match status" value="1"/>
</dbReference>
<dbReference type="AlphaFoldDB" id="A0A9D1S349"/>
<protein>
    <submittedName>
        <fullName evidence="3">Ferrous iron transport protein A</fullName>
    </submittedName>
</protein>
<dbReference type="Pfam" id="PF04023">
    <property type="entry name" value="FeoA"/>
    <property type="match status" value="1"/>
</dbReference>
<evidence type="ECO:0000259" key="2">
    <source>
        <dbReference type="SMART" id="SM00899"/>
    </source>
</evidence>
<proteinExistence type="predicted"/>
<dbReference type="PANTHER" id="PTHR43151">
    <property type="entry name" value="FEOA FAMILY PROTEIN"/>
    <property type="match status" value="1"/>
</dbReference>
<dbReference type="SUPFAM" id="SSF50037">
    <property type="entry name" value="C-terminal domain of transcriptional repressors"/>
    <property type="match status" value="1"/>
</dbReference>
<comment type="caution">
    <text evidence="3">The sequence shown here is derived from an EMBL/GenBank/DDBJ whole genome shotgun (WGS) entry which is preliminary data.</text>
</comment>
<evidence type="ECO:0000313" key="4">
    <source>
        <dbReference type="Proteomes" id="UP000824070"/>
    </source>
</evidence>
<feature type="domain" description="Ferrous iron transporter FeoA-like" evidence="2">
    <location>
        <begin position="1"/>
        <end position="71"/>
    </location>
</feature>
<sequence>MPLALATPGSDLCVVKVRGDDKQRRHLRSLGILEGSELRLLSSSHGACLCAVKGCRLGIGASLSCLIYVKEANQDEAR</sequence>
<dbReference type="PANTHER" id="PTHR43151:SF1">
    <property type="entry name" value="SSR2333 PROTEIN"/>
    <property type="match status" value="1"/>
</dbReference>
<organism evidence="3 4">
    <name type="scientific">Candidatus Alloenteromonas pullicola</name>
    <dbReference type="NCBI Taxonomy" id="2840784"/>
    <lineage>
        <taxon>Bacteria</taxon>
        <taxon>Bacillati</taxon>
        <taxon>Bacillota</taxon>
        <taxon>Bacillota incertae sedis</taxon>
        <taxon>Candidatus Alloenteromonas</taxon>
    </lineage>
</organism>
<reference evidence="3" key="2">
    <citation type="journal article" date="2021" name="PeerJ">
        <title>Extensive microbial diversity within the chicken gut microbiome revealed by metagenomics and culture.</title>
        <authorList>
            <person name="Gilroy R."/>
            <person name="Ravi A."/>
            <person name="Getino M."/>
            <person name="Pursley I."/>
            <person name="Horton D.L."/>
            <person name="Alikhan N.F."/>
            <person name="Baker D."/>
            <person name="Gharbi K."/>
            <person name="Hall N."/>
            <person name="Watson M."/>
            <person name="Adriaenssens E.M."/>
            <person name="Foster-Nyarko E."/>
            <person name="Jarju S."/>
            <person name="Secka A."/>
            <person name="Antonio M."/>
            <person name="Oren A."/>
            <person name="Chaudhuri R.R."/>
            <person name="La Ragione R."/>
            <person name="Hildebrand F."/>
            <person name="Pallen M.J."/>
        </authorList>
    </citation>
    <scope>NUCLEOTIDE SEQUENCE</scope>
    <source>
        <strain evidence="3">ChiGjej1B1-22543</strain>
    </source>
</reference>
<accession>A0A9D1S349</accession>